<sequence>MPAKDIDFFYRKHIRAARKAAKGLSGLDRAEAIYIYFEYETQHPHARYTYDQEMMNRHSDHQFPIDLMKVMSSLSATNDWLDLDSKTNTSD</sequence>
<evidence type="ECO:0000313" key="1">
    <source>
        <dbReference type="EMBL" id="PMM40635.1"/>
    </source>
</evidence>
<name>A0A2N7JJH6_VIBSP</name>
<comment type="caution">
    <text evidence="1">The sequence shown here is derived from an EMBL/GenBank/DDBJ whole genome shotgun (WGS) entry which is preliminary data.</text>
</comment>
<dbReference type="EMBL" id="MCZF01000298">
    <property type="protein sequence ID" value="PMM40635.1"/>
    <property type="molecule type" value="Genomic_DNA"/>
</dbReference>
<protein>
    <submittedName>
        <fullName evidence="1">Uncharacterized protein</fullName>
    </submittedName>
</protein>
<dbReference type="AlphaFoldDB" id="A0A2N7JJH6"/>
<accession>A0A2N7JJH6</accession>
<reference evidence="2" key="1">
    <citation type="submission" date="2016-07" db="EMBL/GenBank/DDBJ databases">
        <title>Nontailed viruses are major unrecognized killers of bacteria in the ocean.</title>
        <authorList>
            <person name="Kauffman K."/>
            <person name="Hussain F."/>
            <person name="Yang J."/>
            <person name="Arevalo P."/>
            <person name="Brown J."/>
            <person name="Cutler M."/>
            <person name="Kelly L."/>
            <person name="Polz M.F."/>
        </authorList>
    </citation>
    <scope>NUCLEOTIDE SEQUENCE [LARGE SCALE GENOMIC DNA]</scope>
    <source>
        <strain evidence="2">10N.261.48.B5</strain>
    </source>
</reference>
<gene>
    <name evidence="1" type="ORF">BCT54_11945</name>
</gene>
<proteinExistence type="predicted"/>
<dbReference type="RefSeq" id="WP_102270152.1">
    <property type="nucleotide sequence ID" value="NZ_MCZF01000298.1"/>
</dbReference>
<dbReference type="Proteomes" id="UP000235533">
    <property type="component" value="Unassembled WGS sequence"/>
</dbReference>
<organism evidence="1 2">
    <name type="scientific">Vibrio splendidus</name>
    <dbReference type="NCBI Taxonomy" id="29497"/>
    <lineage>
        <taxon>Bacteria</taxon>
        <taxon>Pseudomonadati</taxon>
        <taxon>Pseudomonadota</taxon>
        <taxon>Gammaproteobacteria</taxon>
        <taxon>Vibrionales</taxon>
        <taxon>Vibrionaceae</taxon>
        <taxon>Vibrio</taxon>
    </lineage>
</organism>
<evidence type="ECO:0000313" key="2">
    <source>
        <dbReference type="Proteomes" id="UP000235533"/>
    </source>
</evidence>